<keyword evidence="1" id="KW-1133">Transmembrane helix</keyword>
<keyword evidence="1" id="KW-0472">Membrane</keyword>
<organism evidence="2 3">
    <name type="scientific">Sphingorhabdus pulchriflava</name>
    <dbReference type="NCBI Taxonomy" id="2292257"/>
    <lineage>
        <taxon>Bacteria</taxon>
        <taxon>Pseudomonadati</taxon>
        <taxon>Pseudomonadota</taxon>
        <taxon>Alphaproteobacteria</taxon>
        <taxon>Sphingomonadales</taxon>
        <taxon>Sphingomonadaceae</taxon>
        <taxon>Sphingorhabdus</taxon>
    </lineage>
</organism>
<evidence type="ECO:0008006" key="4">
    <source>
        <dbReference type="Google" id="ProtNLM"/>
    </source>
</evidence>
<dbReference type="OrthoDB" id="279522at2"/>
<proteinExistence type="predicted"/>
<gene>
    <name evidence="2" type="ORF">DXH95_04140</name>
</gene>
<evidence type="ECO:0000313" key="3">
    <source>
        <dbReference type="Proteomes" id="UP000263833"/>
    </source>
</evidence>
<sequence length="116" mass="13019">MNFVRILLVVGWAFVLWATLRAANMGLDLAGDFFFGDMSHPWRGQFNIDFIAHLLLAALWLWWTEKNRLAAPFVGLFTILGGGLFSFAYLLVRSFKSDGSVGHLLLGRHYRSGDAA</sequence>
<reference evidence="3" key="1">
    <citation type="submission" date="2018-08" db="EMBL/GenBank/DDBJ databases">
        <authorList>
            <person name="Kim S.-J."/>
            <person name="Jung G.-Y."/>
        </authorList>
    </citation>
    <scope>NUCLEOTIDE SEQUENCE [LARGE SCALE GENOMIC DNA]</scope>
    <source>
        <strain evidence="3">GY_G</strain>
    </source>
</reference>
<dbReference type="RefSeq" id="WP_115548168.1">
    <property type="nucleotide sequence ID" value="NZ_QRGP01000001.1"/>
</dbReference>
<dbReference type="Proteomes" id="UP000263833">
    <property type="component" value="Unassembled WGS sequence"/>
</dbReference>
<keyword evidence="3" id="KW-1185">Reference proteome</keyword>
<accession>A0A371BGG6</accession>
<keyword evidence="1" id="KW-0812">Transmembrane</keyword>
<feature type="transmembrane region" description="Helical" evidence="1">
    <location>
        <begin position="70"/>
        <end position="92"/>
    </location>
</feature>
<evidence type="ECO:0000313" key="2">
    <source>
        <dbReference type="EMBL" id="RDV06618.1"/>
    </source>
</evidence>
<name>A0A371BGG6_9SPHN</name>
<comment type="caution">
    <text evidence="2">The sequence shown here is derived from an EMBL/GenBank/DDBJ whole genome shotgun (WGS) entry which is preliminary data.</text>
</comment>
<evidence type="ECO:0000256" key="1">
    <source>
        <dbReference type="SAM" id="Phobius"/>
    </source>
</evidence>
<feature type="transmembrane region" description="Helical" evidence="1">
    <location>
        <begin position="46"/>
        <end position="63"/>
    </location>
</feature>
<dbReference type="EMBL" id="QRGP01000001">
    <property type="protein sequence ID" value="RDV06618.1"/>
    <property type="molecule type" value="Genomic_DNA"/>
</dbReference>
<dbReference type="AlphaFoldDB" id="A0A371BGG6"/>
<protein>
    <recommendedName>
        <fullName evidence="4">DUF2834 domain-containing protein</fullName>
    </recommendedName>
</protein>